<protein>
    <recommendedName>
        <fullName evidence="4">PH domain-containing protein</fullName>
    </recommendedName>
</protein>
<dbReference type="EMBL" id="QGDD01000001">
    <property type="protein sequence ID" value="PWN04566.1"/>
    <property type="molecule type" value="Genomic_DNA"/>
</dbReference>
<evidence type="ECO:0000313" key="2">
    <source>
        <dbReference type="EMBL" id="PWN04566.1"/>
    </source>
</evidence>
<name>A0A316TXV6_9ACTN</name>
<evidence type="ECO:0000313" key="3">
    <source>
        <dbReference type="Proteomes" id="UP000245507"/>
    </source>
</evidence>
<evidence type="ECO:0008006" key="4">
    <source>
        <dbReference type="Google" id="ProtNLM"/>
    </source>
</evidence>
<sequence>MTQERDERFTTWGGRVLGGLGLALVGLVVVLGIPGIGQAYPPVVYACCGLAAVGIWVVLIRPSVAIEGDRLVLRNPVSTSRVPLAAIEQVVVRQWLAVSAGARRFTCSGVSRSMWQARRDDQRGAVTGAEIGKLSYGAIVERRIDKRAEDARARQGVERYSDEQQVLAEEAVTERAWPEIGLLTGFGLAVVVTAFL</sequence>
<keyword evidence="1" id="KW-0812">Transmembrane</keyword>
<dbReference type="Proteomes" id="UP000245507">
    <property type="component" value="Unassembled WGS sequence"/>
</dbReference>
<keyword evidence="1" id="KW-0472">Membrane</keyword>
<gene>
    <name evidence="2" type="ORF">DJ010_02755</name>
</gene>
<feature type="transmembrane region" description="Helical" evidence="1">
    <location>
        <begin position="12"/>
        <end position="33"/>
    </location>
</feature>
<reference evidence="2 3" key="1">
    <citation type="submission" date="2018-05" db="EMBL/GenBank/DDBJ databases">
        <title>Nocardioides silvaticus genome.</title>
        <authorList>
            <person name="Li C."/>
            <person name="Wang G."/>
        </authorList>
    </citation>
    <scope>NUCLEOTIDE SEQUENCE [LARGE SCALE GENOMIC DNA]</scope>
    <source>
        <strain evidence="2 3">CCTCC AB 2018079</strain>
    </source>
</reference>
<accession>A0A316TXV6</accession>
<dbReference type="OrthoDB" id="3782617at2"/>
<organism evidence="2 3">
    <name type="scientific">Nocardioides silvaticus</name>
    <dbReference type="NCBI Taxonomy" id="2201891"/>
    <lineage>
        <taxon>Bacteria</taxon>
        <taxon>Bacillati</taxon>
        <taxon>Actinomycetota</taxon>
        <taxon>Actinomycetes</taxon>
        <taxon>Propionibacteriales</taxon>
        <taxon>Nocardioidaceae</taxon>
        <taxon>Nocardioides</taxon>
    </lineage>
</organism>
<dbReference type="RefSeq" id="WP_109692070.1">
    <property type="nucleotide sequence ID" value="NZ_QGDD01000001.1"/>
</dbReference>
<comment type="caution">
    <text evidence="2">The sequence shown here is derived from an EMBL/GenBank/DDBJ whole genome shotgun (WGS) entry which is preliminary data.</text>
</comment>
<keyword evidence="3" id="KW-1185">Reference proteome</keyword>
<keyword evidence="1" id="KW-1133">Transmembrane helix</keyword>
<feature type="transmembrane region" description="Helical" evidence="1">
    <location>
        <begin position="39"/>
        <end position="60"/>
    </location>
</feature>
<dbReference type="AlphaFoldDB" id="A0A316TXV6"/>
<evidence type="ECO:0000256" key="1">
    <source>
        <dbReference type="SAM" id="Phobius"/>
    </source>
</evidence>
<proteinExistence type="predicted"/>